<reference key="2">
    <citation type="submission" date="2011-10" db="EMBL/GenBank/DDBJ databases">
        <title>The genome and transcriptome sequence of Clonorchis sinensis provide insights into the carcinogenic liver fluke.</title>
        <authorList>
            <person name="Wang X."/>
            <person name="Huang Y."/>
            <person name="Chen W."/>
            <person name="Liu H."/>
            <person name="Guo L."/>
            <person name="Chen Y."/>
            <person name="Luo F."/>
            <person name="Zhou W."/>
            <person name="Sun J."/>
            <person name="Mao Q."/>
            <person name="Liang P."/>
            <person name="Zhou C."/>
            <person name="Tian Y."/>
            <person name="Men J."/>
            <person name="Lv X."/>
            <person name="Huang L."/>
            <person name="Zhou J."/>
            <person name="Hu Y."/>
            <person name="Li R."/>
            <person name="Zhang F."/>
            <person name="Lei H."/>
            <person name="Li X."/>
            <person name="Hu X."/>
            <person name="Liang C."/>
            <person name="Xu J."/>
            <person name="Wu Z."/>
            <person name="Yu X."/>
        </authorList>
    </citation>
    <scope>NUCLEOTIDE SEQUENCE</scope>
    <source>
        <strain>Henan</strain>
    </source>
</reference>
<sequence>MRAYGLALPYRSFANVTVPGIRIIIRLFVLVLIISSVPNMTSTTNEDVPFVSKELSSNWPTSSSIWLTVYTFSAVKRILTFSILPTADARAVDSSFPNPPAYFRDQEHMQNYVRALNYYFQVFGRPRIEVTKRRLVS</sequence>
<reference evidence="1" key="1">
    <citation type="journal article" date="2011" name="Genome Biol.">
        <title>The draft genome of the carcinogenic human liver fluke Clonorchis sinensis.</title>
        <authorList>
            <person name="Wang X."/>
            <person name="Chen W."/>
            <person name="Huang Y."/>
            <person name="Sun J."/>
            <person name="Men J."/>
            <person name="Liu H."/>
            <person name="Luo F."/>
            <person name="Guo L."/>
            <person name="Lv X."/>
            <person name="Deng C."/>
            <person name="Zhou C."/>
            <person name="Fan Y."/>
            <person name="Li X."/>
            <person name="Huang L."/>
            <person name="Hu Y."/>
            <person name="Liang C."/>
            <person name="Hu X."/>
            <person name="Xu J."/>
            <person name="Yu X."/>
        </authorList>
    </citation>
    <scope>NUCLEOTIDE SEQUENCE [LARGE SCALE GENOMIC DNA]</scope>
    <source>
        <strain evidence="1">Henan</strain>
    </source>
</reference>
<dbReference type="AlphaFoldDB" id="G7YNZ7"/>
<dbReference type="PROSITE" id="PS50276">
    <property type="entry name" value="PANCREATIC_HORMONE_2"/>
    <property type="match status" value="1"/>
</dbReference>
<dbReference type="Proteomes" id="UP000008909">
    <property type="component" value="Unassembled WGS sequence"/>
</dbReference>
<evidence type="ECO:0000313" key="2">
    <source>
        <dbReference type="Proteomes" id="UP000008909"/>
    </source>
</evidence>
<dbReference type="EMBL" id="DF143913">
    <property type="protein sequence ID" value="GAA54678.1"/>
    <property type="molecule type" value="Genomic_DNA"/>
</dbReference>
<gene>
    <name evidence="1" type="ORF">CLF_104826</name>
</gene>
<accession>G7YNZ7</accession>
<keyword evidence="2" id="KW-1185">Reference proteome</keyword>
<evidence type="ECO:0000313" key="1">
    <source>
        <dbReference type="EMBL" id="GAA54678.1"/>
    </source>
</evidence>
<name>G7YNZ7_CLOSI</name>
<dbReference type="InParanoid" id="G7YNZ7"/>
<proteinExistence type="predicted"/>
<organism evidence="1 2">
    <name type="scientific">Clonorchis sinensis</name>
    <name type="common">Chinese liver fluke</name>
    <dbReference type="NCBI Taxonomy" id="79923"/>
    <lineage>
        <taxon>Eukaryota</taxon>
        <taxon>Metazoa</taxon>
        <taxon>Spiralia</taxon>
        <taxon>Lophotrochozoa</taxon>
        <taxon>Platyhelminthes</taxon>
        <taxon>Trematoda</taxon>
        <taxon>Digenea</taxon>
        <taxon>Opisthorchiida</taxon>
        <taxon>Opisthorchiata</taxon>
        <taxon>Opisthorchiidae</taxon>
        <taxon>Clonorchis</taxon>
    </lineage>
</organism>
<protein>
    <submittedName>
        <fullName evidence="1">Uncharacterized protein</fullName>
    </submittedName>
</protein>